<dbReference type="InterPro" id="IPR009003">
    <property type="entry name" value="Peptidase_S1_PA"/>
</dbReference>
<organism evidence="1">
    <name type="scientific">Arion vulgaris</name>
    <dbReference type="NCBI Taxonomy" id="1028688"/>
    <lineage>
        <taxon>Eukaryota</taxon>
        <taxon>Metazoa</taxon>
        <taxon>Spiralia</taxon>
        <taxon>Lophotrochozoa</taxon>
        <taxon>Mollusca</taxon>
        <taxon>Gastropoda</taxon>
        <taxon>Heterobranchia</taxon>
        <taxon>Euthyneura</taxon>
        <taxon>Panpulmonata</taxon>
        <taxon>Eupulmonata</taxon>
        <taxon>Stylommatophora</taxon>
        <taxon>Helicina</taxon>
        <taxon>Arionoidea</taxon>
        <taxon>Arionidae</taxon>
        <taxon>Arion</taxon>
    </lineage>
</organism>
<dbReference type="EMBL" id="HACG01021636">
    <property type="protein sequence ID" value="CEK68501.1"/>
    <property type="molecule type" value="Transcribed_RNA"/>
</dbReference>
<protein>
    <submittedName>
        <fullName evidence="1">Uncharacterized protein</fullName>
    </submittedName>
</protein>
<accession>A0A0B6ZKZ4</accession>
<reference evidence="1" key="1">
    <citation type="submission" date="2014-12" db="EMBL/GenBank/DDBJ databases">
        <title>Insight into the proteome of Arion vulgaris.</title>
        <authorList>
            <person name="Aradska J."/>
            <person name="Bulat T."/>
            <person name="Smidak R."/>
            <person name="Sarate P."/>
            <person name="Gangsoo J."/>
            <person name="Sialana F."/>
            <person name="Bilban M."/>
            <person name="Lubec G."/>
        </authorList>
    </citation>
    <scope>NUCLEOTIDE SEQUENCE</scope>
    <source>
        <tissue evidence="1">Skin</tissue>
    </source>
</reference>
<dbReference type="SUPFAM" id="SSF50494">
    <property type="entry name" value="Trypsin-like serine proteases"/>
    <property type="match status" value="1"/>
</dbReference>
<dbReference type="AlphaFoldDB" id="A0A0B6ZKZ4"/>
<sequence length="330" mass="37088">MDIPLREDTLQLAREARRDQGTHETEVSFNGEADLKRALIMCDKNPGHVHFVPINDMTLGIFPESVQVPFVLEFMKVKAKETVRLSCSYTSHARPEGYIFHNYRGSTLTRYGSGRVWGVFMDKIQTDIPCPFPDCQEIEGPHMVSGYLRIHTAMHVVFDDAEAQRTTVDFFYDTPGDLSTIVTARGFKVVQSDEIGDYCVMDCVTHNPELCPTLDTIRQQWSSSWPMVDKIVYGNNFSVVVSHPHGCSKYISVGSCLKRESGKVSDDQGWYRYTYGAATCPGCSGAPVWVPGCDGLVAGYAPHCGHEGNYVNRSTIWFYWKPSQPSQQNK</sequence>
<proteinExistence type="predicted"/>
<name>A0A0B6ZKZ4_9EUPU</name>
<gene>
    <name evidence="1" type="primary">ORF66537</name>
</gene>
<evidence type="ECO:0000313" key="1">
    <source>
        <dbReference type="EMBL" id="CEK68501.1"/>
    </source>
</evidence>